<accession>A0A1W2TF98</accession>
<dbReference type="GO" id="GO:0004843">
    <property type="term" value="F:cysteine-type deubiquitinase activity"/>
    <property type="evidence" value="ECO:0007669"/>
    <property type="project" value="UniProtKB-EC"/>
</dbReference>
<feature type="domain" description="OTU" evidence="8">
    <location>
        <begin position="357"/>
        <end position="568"/>
    </location>
</feature>
<dbReference type="Proteomes" id="UP000054516">
    <property type="component" value="Unassembled WGS sequence"/>
</dbReference>
<evidence type="ECO:0000256" key="1">
    <source>
        <dbReference type="ARBA" id="ARBA00000707"/>
    </source>
</evidence>
<dbReference type="EC" id="3.4.19.12" evidence="2"/>
<evidence type="ECO:0000313" key="10">
    <source>
        <dbReference type="Proteomes" id="UP000054516"/>
    </source>
</evidence>
<reference evidence="9" key="1">
    <citation type="submission" date="2016-03" db="EMBL/GenBank/DDBJ databases">
        <title>Draft genome sequence of Rosellinia necatrix.</title>
        <authorList>
            <person name="Kanematsu S."/>
        </authorList>
    </citation>
    <scope>NUCLEOTIDE SEQUENCE [LARGE SCALE GENOMIC DNA]</scope>
    <source>
        <strain evidence="9">W97</strain>
    </source>
</reference>
<feature type="region of interest" description="Disordered" evidence="7">
    <location>
        <begin position="708"/>
        <end position="747"/>
    </location>
</feature>
<protein>
    <recommendedName>
        <fullName evidence="2">ubiquitinyl hydrolase 1</fullName>
        <ecNumber evidence="2">3.4.19.12</ecNumber>
    </recommendedName>
</protein>
<evidence type="ECO:0000259" key="8">
    <source>
        <dbReference type="PROSITE" id="PS50802"/>
    </source>
</evidence>
<keyword evidence="6" id="KW-0788">Thiol protease</keyword>
<feature type="compositionally biased region" description="Low complexity" evidence="7">
    <location>
        <begin position="237"/>
        <end position="264"/>
    </location>
</feature>
<dbReference type="InterPro" id="IPR042468">
    <property type="entry name" value="Peptidase_C65_otubain_sub1"/>
</dbReference>
<dbReference type="GO" id="GO:0043130">
    <property type="term" value="F:ubiquitin binding"/>
    <property type="evidence" value="ECO:0007669"/>
    <property type="project" value="TreeGrafter"/>
</dbReference>
<dbReference type="GO" id="GO:0071108">
    <property type="term" value="P:protein K48-linked deubiquitination"/>
    <property type="evidence" value="ECO:0007669"/>
    <property type="project" value="TreeGrafter"/>
</dbReference>
<dbReference type="STRING" id="77044.A0A1W2TF98"/>
<dbReference type="InterPro" id="IPR003323">
    <property type="entry name" value="OTU_dom"/>
</dbReference>
<evidence type="ECO:0000256" key="3">
    <source>
        <dbReference type="ARBA" id="ARBA00022670"/>
    </source>
</evidence>
<feature type="compositionally biased region" description="Basic and acidic residues" evidence="7">
    <location>
        <begin position="735"/>
        <end position="747"/>
    </location>
</feature>
<dbReference type="Pfam" id="PF10275">
    <property type="entry name" value="Peptidase_C65"/>
    <property type="match status" value="1"/>
</dbReference>
<feature type="compositionally biased region" description="Basic residues" evidence="7">
    <location>
        <begin position="265"/>
        <end position="283"/>
    </location>
</feature>
<sequence>MGAGSKLAQQEQESGSHSGSPAGDTGSSSITDVVTSVGIDTDTSTDRGIGIGIGIGIGMFQPQPTPFPPFLPYGLHVANAGIPEYAFAPTPLLGQFGGGHVGANTARNSGDAGAVGEMGSMSGMGGMGMSGMGGIGGIGGIGAMGAIGARGGSSNAARGFAAAPNSNFHASASTSGGPAGMGVGLQGLGSSAVAASASDNSAGYSSSGGASIHPCLYDVPIPVSVPHQNHHHHHPSQHQQPQHHQNQQQPQSRQQQQQQQQQQQHQRRRQNQHPHLHPSRQNRPHLAGLSTNRYKMDQMELDPTEIAQQDATPRDYEPQFEGPLVGEKVSSHAIAEEYATADPTYVAKTMALPQTYSHYRSVRGDGNCGWRAIAFAYFETLVQCGNVDLVRNESQRMTGLIKYIEDAGGQDPTMFEFMVEETMMLLSDIILAMSEGSDPMPNVINKFNDPDASQCIVYHLRLLACAKLKGNSAQYQGWLDGGSVQDFLDTTVMPVNREIDHMCITLLCDILLAPANIVLEIAYLDRSEGDKVNVHRFTDSANGQDPSALGPVIYLLYRPGHYDILYRETIVSPPPAPVDLQVHRVDSFTHHRHDFEDAVPALQDTYSIDMSALSIIPGLASTLPFAPSFAPSPASWVSQSRLDPEVLSAPPPSQPSPPQQQATVRFSKWNFPNLPGVAAESSGTHEPAFTTNTFKNSHYNTAHYNNTNFQPEMYHPGAEEEIPNNGNCKTGGRKRSTEHCPGIKKEK</sequence>
<keyword evidence="10" id="KW-1185">Reference proteome</keyword>
<dbReference type="GO" id="GO:0005634">
    <property type="term" value="C:nucleus"/>
    <property type="evidence" value="ECO:0007669"/>
    <property type="project" value="TreeGrafter"/>
</dbReference>
<evidence type="ECO:0000256" key="7">
    <source>
        <dbReference type="SAM" id="MobiDB-lite"/>
    </source>
</evidence>
<name>A0A1W2TF98_ROSNE</name>
<dbReference type="Gene3D" id="3.30.200.60">
    <property type="entry name" value="Peptidase C65 Otubain, subdomain 1"/>
    <property type="match status" value="1"/>
</dbReference>
<evidence type="ECO:0000256" key="2">
    <source>
        <dbReference type="ARBA" id="ARBA00012759"/>
    </source>
</evidence>
<feature type="region of interest" description="Disordered" evidence="7">
    <location>
        <begin position="221"/>
        <end position="286"/>
    </location>
</feature>
<feature type="compositionally biased region" description="Low complexity" evidence="7">
    <location>
        <begin position="9"/>
        <end position="20"/>
    </location>
</feature>
<dbReference type="PANTHER" id="PTHR12931">
    <property type="entry name" value="UBIQUITIN THIOLESTERASE PROTEIN OTUB"/>
    <property type="match status" value="1"/>
</dbReference>
<comment type="catalytic activity">
    <reaction evidence="1">
        <text>Thiol-dependent hydrolysis of ester, thioester, amide, peptide and isopeptide bonds formed by the C-terminal Gly of ubiquitin (a 76-residue protein attached to proteins as an intracellular targeting signal).</text>
        <dbReference type="EC" id="3.4.19.12"/>
    </reaction>
</comment>
<dbReference type="OrthoDB" id="18915at2759"/>
<evidence type="ECO:0000256" key="5">
    <source>
        <dbReference type="ARBA" id="ARBA00022801"/>
    </source>
</evidence>
<dbReference type="Gene3D" id="1.20.1300.20">
    <property type="entry name" value="Peptidase C65 Otubain, subdomain 2"/>
    <property type="match status" value="1"/>
</dbReference>
<keyword evidence="5" id="KW-0378">Hydrolase</keyword>
<organism evidence="9">
    <name type="scientific">Rosellinia necatrix</name>
    <name type="common">White root-rot fungus</name>
    <dbReference type="NCBI Taxonomy" id="77044"/>
    <lineage>
        <taxon>Eukaryota</taxon>
        <taxon>Fungi</taxon>
        <taxon>Dikarya</taxon>
        <taxon>Ascomycota</taxon>
        <taxon>Pezizomycotina</taxon>
        <taxon>Sordariomycetes</taxon>
        <taxon>Xylariomycetidae</taxon>
        <taxon>Xylariales</taxon>
        <taxon>Xylariaceae</taxon>
        <taxon>Rosellinia</taxon>
    </lineage>
</organism>
<dbReference type="SUPFAM" id="SSF54001">
    <property type="entry name" value="Cysteine proteinases"/>
    <property type="match status" value="1"/>
</dbReference>
<dbReference type="InterPro" id="IPR042467">
    <property type="entry name" value="Peptidase_C65_otubain_sub2"/>
</dbReference>
<dbReference type="GO" id="GO:0006508">
    <property type="term" value="P:proteolysis"/>
    <property type="evidence" value="ECO:0007669"/>
    <property type="project" value="UniProtKB-KW"/>
</dbReference>
<dbReference type="InterPro" id="IPR038765">
    <property type="entry name" value="Papain-like_cys_pep_sf"/>
</dbReference>
<dbReference type="InterPro" id="IPR019400">
    <property type="entry name" value="Peptidase_C65_otubain"/>
</dbReference>
<dbReference type="PANTHER" id="PTHR12931:SF15">
    <property type="entry name" value="UBIQUITIN THIOESTERASE OTUBAIN-LIKE"/>
    <property type="match status" value="1"/>
</dbReference>
<proteinExistence type="predicted"/>
<gene>
    <name evidence="9" type="ORF">SAMD00023353_2000100</name>
</gene>
<evidence type="ECO:0000256" key="4">
    <source>
        <dbReference type="ARBA" id="ARBA00022786"/>
    </source>
</evidence>
<dbReference type="PROSITE" id="PS50802">
    <property type="entry name" value="OTU"/>
    <property type="match status" value="1"/>
</dbReference>
<feature type="region of interest" description="Disordered" evidence="7">
    <location>
        <begin position="1"/>
        <end position="30"/>
    </location>
</feature>
<keyword evidence="4" id="KW-0833">Ubl conjugation pathway</keyword>
<evidence type="ECO:0000313" key="9">
    <source>
        <dbReference type="EMBL" id="GAP86714.1"/>
    </source>
</evidence>
<keyword evidence="3" id="KW-0645">Protease</keyword>
<evidence type="ECO:0000256" key="6">
    <source>
        <dbReference type="ARBA" id="ARBA00022807"/>
    </source>
</evidence>
<dbReference type="OMA" id="ENDTWRE"/>
<dbReference type="AlphaFoldDB" id="A0A1W2TF98"/>
<dbReference type="EMBL" id="DF977465">
    <property type="protein sequence ID" value="GAP86714.1"/>
    <property type="molecule type" value="Genomic_DNA"/>
</dbReference>
<dbReference type="CDD" id="cd22749">
    <property type="entry name" value="Otubain_C65"/>
    <property type="match status" value="1"/>
</dbReference>